<keyword evidence="6" id="KW-0137">Centromere</keyword>
<evidence type="ECO:0000256" key="3">
    <source>
        <dbReference type="ARBA" id="ARBA00005470"/>
    </source>
</evidence>
<comment type="caution">
    <text evidence="7">The sequence shown here is derived from an EMBL/GenBank/DDBJ whole genome shotgun (WGS) entry which is preliminary data.</text>
</comment>
<keyword evidence="8" id="KW-1185">Reference proteome</keyword>
<dbReference type="AlphaFoldDB" id="A0AAD9MJ43"/>
<keyword evidence="4" id="KW-0158">Chromosome</keyword>
<dbReference type="GO" id="GO:0005634">
    <property type="term" value="C:nucleus"/>
    <property type="evidence" value="ECO:0007669"/>
    <property type="project" value="UniProtKB-SubCell"/>
</dbReference>
<evidence type="ECO:0000256" key="5">
    <source>
        <dbReference type="ARBA" id="ARBA00023242"/>
    </source>
</evidence>
<evidence type="ECO:0000256" key="6">
    <source>
        <dbReference type="ARBA" id="ARBA00023328"/>
    </source>
</evidence>
<dbReference type="InterPro" id="IPR012485">
    <property type="entry name" value="CENP-I"/>
</dbReference>
<dbReference type="GO" id="GO:0034080">
    <property type="term" value="P:CENP-A containing chromatin assembly"/>
    <property type="evidence" value="ECO:0007669"/>
    <property type="project" value="TreeGrafter"/>
</dbReference>
<accession>A0AAD9MJ43</accession>
<evidence type="ECO:0000313" key="7">
    <source>
        <dbReference type="EMBL" id="KAK2073711.1"/>
    </source>
</evidence>
<proteinExistence type="inferred from homology"/>
<dbReference type="PANTHER" id="PTHR48208:SF2">
    <property type="entry name" value="CENTROMERE PROTEIN I"/>
    <property type="match status" value="1"/>
</dbReference>
<dbReference type="PANTHER" id="PTHR48208">
    <property type="entry name" value="CENTROMERE PROTEIN I"/>
    <property type="match status" value="1"/>
</dbReference>
<dbReference type="Pfam" id="PF07778">
    <property type="entry name" value="CENP-I"/>
    <property type="match status" value="1"/>
</dbReference>
<evidence type="ECO:0000313" key="8">
    <source>
        <dbReference type="Proteomes" id="UP001217918"/>
    </source>
</evidence>
<gene>
    <name evidence="7" type="ORF">P8C59_007968</name>
</gene>
<evidence type="ECO:0000256" key="2">
    <source>
        <dbReference type="ARBA" id="ARBA00004584"/>
    </source>
</evidence>
<dbReference type="GO" id="GO:0000070">
    <property type="term" value="P:mitotic sister chromatid segregation"/>
    <property type="evidence" value="ECO:0007669"/>
    <property type="project" value="TreeGrafter"/>
</dbReference>
<comment type="similarity">
    <text evidence="3">Belongs to the CENP-I/CTF3 family.</text>
</comment>
<evidence type="ECO:0000256" key="4">
    <source>
        <dbReference type="ARBA" id="ARBA00022454"/>
    </source>
</evidence>
<dbReference type="EMBL" id="JAQQPM010000007">
    <property type="protein sequence ID" value="KAK2073711.1"/>
    <property type="molecule type" value="Genomic_DNA"/>
</dbReference>
<comment type="subcellular location">
    <subcellularLocation>
        <location evidence="2">Chromosome</location>
        <location evidence="2">Centromere</location>
    </subcellularLocation>
    <subcellularLocation>
        <location evidence="1">Nucleus</location>
    </subcellularLocation>
</comment>
<dbReference type="GO" id="GO:0000939">
    <property type="term" value="C:inner kinetochore"/>
    <property type="evidence" value="ECO:0007669"/>
    <property type="project" value="TreeGrafter"/>
</dbReference>
<evidence type="ECO:0000256" key="1">
    <source>
        <dbReference type="ARBA" id="ARBA00004123"/>
    </source>
</evidence>
<dbReference type="Proteomes" id="UP001217918">
    <property type="component" value="Unassembled WGS sequence"/>
</dbReference>
<dbReference type="CDD" id="cd22647">
    <property type="entry name" value="CTF3_NTD_HEAT"/>
    <property type="match status" value="1"/>
</dbReference>
<reference evidence="7" key="1">
    <citation type="journal article" date="2023" name="Mol. Plant Microbe Interact.">
        <title>Elucidating the Obligate Nature and Biological Capacity of an Invasive Fungal Corn Pathogen.</title>
        <authorList>
            <person name="MacCready J.S."/>
            <person name="Roggenkamp E.M."/>
            <person name="Gdanetz K."/>
            <person name="Chilvers M.I."/>
        </authorList>
    </citation>
    <scope>NUCLEOTIDE SEQUENCE</scope>
    <source>
        <strain evidence="7">PM02</strain>
    </source>
</reference>
<protein>
    <recommendedName>
        <fullName evidence="9">Mis6 domain-containing protein</fullName>
    </recommendedName>
</protein>
<organism evidence="7 8">
    <name type="scientific">Phyllachora maydis</name>
    <dbReference type="NCBI Taxonomy" id="1825666"/>
    <lineage>
        <taxon>Eukaryota</taxon>
        <taxon>Fungi</taxon>
        <taxon>Dikarya</taxon>
        <taxon>Ascomycota</taxon>
        <taxon>Pezizomycotina</taxon>
        <taxon>Sordariomycetes</taxon>
        <taxon>Sordariomycetidae</taxon>
        <taxon>Phyllachorales</taxon>
        <taxon>Phyllachoraceae</taxon>
        <taxon>Phyllachora</taxon>
    </lineage>
</organism>
<keyword evidence="5" id="KW-0539">Nucleus</keyword>
<evidence type="ECO:0008006" key="9">
    <source>
        <dbReference type="Google" id="ProtNLM"/>
    </source>
</evidence>
<sequence>MEDLDTILQDLEQAAKVPAKRRGRPVKSTIDKLIPVLYERGALPGELSRLVDLLTSKSHLDQASLGAVIGNLYPSGKIPSTVVLRLVGSLGLGQLKPALTIQALLLKWLVMVYPILEDPAVLSRAYSVLFNKLDTAAYRPQLCQLLALITRRKHVTPYRVQLLLGLVRQTGGGDQSLIGLLRVLKNYYPEIIVGPATRGRASAFKHPDPQWRDRLEHMQREQISPSRQEGAVSTRNGFAVHRDGVNKASTKGTCTLLPTVSTLHAQQDSVTLEEVHCAELLAQNLEKIELPSQLVAVLADPLLQKLMDLVSGDADVTLLLDVAEVIRDYVVSVKNLPPFLLHFFREMLPKWDGKSRRDVVMEALSFTPITLDFDVSYQSTFQLLERAVLDNTAESQLALLSFYTRLLQRWHVALQAAADISGLGAAIDACVDHVSKLSLTLTQTTPTTACFLAILDFYDCVTSIVSDRDLLRQVHIAIPPAALVYIIYFAPSLAALSRLCGVLAAYKGVFEMALGPKAPRPLAAAEREAINGFNGFVMDICNCLLRSRAFSAADARSQACLMSPSVLQALNIYVGRVDKGFALGSMLGLSHSPLLSMLSMAFIRDLEQLDLELEHAEGELSARHAGPVTQSSLIQLGARGGLSLSWNSYRSGLLEYLEAKGVRGIPDLMYMSMKSLRRVQPTE</sequence>
<name>A0AAD9MJ43_9PEZI</name>